<protein>
    <recommendedName>
        <fullName evidence="3">GST N-terminal domain-containing protein</fullName>
    </recommendedName>
</protein>
<evidence type="ECO:0000313" key="4">
    <source>
        <dbReference type="EMBL" id="PNP48704.1"/>
    </source>
</evidence>
<gene>
    <name evidence="4" type="ORF">TGAMA5MH_00157</name>
</gene>
<organism evidence="4 5">
    <name type="scientific">Trichoderma gamsii</name>
    <dbReference type="NCBI Taxonomy" id="398673"/>
    <lineage>
        <taxon>Eukaryota</taxon>
        <taxon>Fungi</taxon>
        <taxon>Dikarya</taxon>
        <taxon>Ascomycota</taxon>
        <taxon>Pezizomycotina</taxon>
        <taxon>Sordariomycetes</taxon>
        <taxon>Hypocreomycetidae</taxon>
        <taxon>Hypocreales</taxon>
        <taxon>Hypocreaceae</taxon>
        <taxon>Trichoderma</taxon>
    </lineage>
</organism>
<accession>A0A2K0TT39</accession>
<dbReference type="PANTHER" id="PTHR44051:SF8">
    <property type="entry name" value="GLUTATHIONE S-TRANSFERASE GSTA"/>
    <property type="match status" value="1"/>
</dbReference>
<dbReference type="InterPro" id="IPR036249">
    <property type="entry name" value="Thioredoxin-like_sf"/>
</dbReference>
<keyword evidence="2" id="KW-0472">Membrane</keyword>
<dbReference type="CDD" id="cd00570">
    <property type="entry name" value="GST_N_family"/>
    <property type="match status" value="1"/>
</dbReference>
<dbReference type="SUPFAM" id="SSF52833">
    <property type="entry name" value="Thioredoxin-like"/>
    <property type="match status" value="1"/>
</dbReference>
<dbReference type="PROSITE" id="PS50404">
    <property type="entry name" value="GST_NTER"/>
    <property type="match status" value="1"/>
</dbReference>
<sequence>MAAESDVYTLHYFPFSLYSLMVRFALVIGRRLNPETAPNVEIKLVNLHRDENFSEEYLTLVNSKGQVPALTSAAFTSPLAESYDISKWLCEKQPELIPEEHREAIQSLMDKLYSFHAKTLTIGPDEKKHGIPNRAAELLEQKDLTEPHRRALEIKSVFHDLRHSTVFTPSGIKDVEDKARIFIQELDKTLDEENKGQRWIFGKRPTIVDAHATAMVARLMEVKRQDLLTERVQEYTRGVLASEEWNEVTHGRATRWNASMGNVADLNPL</sequence>
<evidence type="ECO:0000256" key="2">
    <source>
        <dbReference type="SAM" id="Phobius"/>
    </source>
</evidence>
<feature type="transmembrane region" description="Helical" evidence="2">
    <location>
        <begin position="12"/>
        <end position="29"/>
    </location>
</feature>
<evidence type="ECO:0000256" key="1">
    <source>
        <dbReference type="ARBA" id="ARBA00007409"/>
    </source>
</evidence>
<comment type="similarity">
    <text evidence="1">Belongs to the GST superfamily.</text>
</comment>
<dbReference type="Proteomes" id="UP000236546">
    <property type="component" value="Unassembled WGS sequence"/>
</dbReference>
<name>A0A2K0TT39_9HYPO</name>
<keyword evidence="2" id="KW-1133">Transmembrane helix</keyword>
<reference evidence="4 5" key="1">
    <citation type="submission" date="2017-02" db="EMBL/GenBank/DDBJ databases">
        <title>Genomes of Trichoderma spp. with biocontrol activity.</title>
        <authorList>
            <person name="Gardiner D."/>
            <person name="Kazan K."/>
            <person name="Vos C."/>
            <person name="Harvey P."/>
        </authorList>
    </citation>
    <scope>NUCLEOTIDE SEQUENCE [LARGE SCALE GENOMIC DNA]</scope>
    <source>
        <strain evidence="4 5">A5MH</strain>
    </source>
</reference>
<dbReference type="AlphaFoldDB" id="A0A2K0TT39"/>
<comment type="caution">
    <text evidence="4">The sequence shown here is derived from an EMBL/GenBank/DDBJ whole genome shotgun (WGS) entry which is preliminary data.</text>
</comment>
<dbReference type="InterPro" id="IPR036282">
    <property type="entry name" value="Glutathione-S-Trfase_C_sf"/>
</dbReference>
<dbReference type="EMBL" id="MTYH01000002">
    <property type="protein sequence ID" value="PNP48704.1"/>
    <property type="molecule type" value="Genomic_DNA"/>
</dbReference>
<evidence type="ECO:0000313" key="5">
    <source>
        <dbReference type="Proteomes" id="UP000236546"/>
    </source>
</evidence>
<dbReference type="InterPro" id="IPR004045">
    <property type="entry name" value="Glutathione_S-Trfase_N"/>
</dbReference>
<dbReference type="Pfam" id="PF13417">
    <property type="entry name" value="GST_N_3"/>
    <property type="match status" value="1"/>
</dbReference>
<dbReference type="Gene3D" id="3.40.30.10">
    <property type="entry name" value="Glutaredoxin"/>
    <property type="match status" value="1"/>
</dbReference>
<dbReference type="SUPFAM" id="SSF47616">
    <property type="entry name" value="GST C-terminal domain-like"/>
    <property type="match status" value="1"/>
</dbReference>
<dbReference type="PANTHER" id="PTHR44051">
    <property type="entry name" value="GLUTATHIONE S-TRANSFERASE-RELATED"/>
    <property type="match status" value="1"/>
</dbReference>
<evidence type="ECO:0000259" key="3">
    <source>
        <dbReference type="PROSITE" id="PS50404"/>
    </source>
</evidence>
<dbReference type="OrthoDB" id="412788at2759"/>
<keyword evidence="2" id="KW-0812">Transmembrane</keyword>
<proteinExistence type="inferred from homology"/>
<feature type="domain" description="GST N-terminal" evidence="3">
    <location>
        <begin position="6"/>
        <end position="97"/>
    </location>
</feature>